<dbReference type="PANTHER" id="PTHR39583">
    <property type="entry name" value="TYPE II SECRETION SYSTEM PROTEIN J-RELATED"/>
    <property type="match status" value="1"/>
</dbReference>
<dbReference type="GO" id="GO:0015627">
    <property type="term" value="C:type II protein secretion system complex"/>
    <property type="evidence" value="ECO:0007669"/>
    <property type="project" value="InterPro"/>
</dbReference>
<evidence type="ECO:0000256" key="9">
    <source>
        <dbReference type="ARBA" id="ARBA00023136"/>
    </source>
</evidence>
<proteinExistence type="inferred from homology"/>
<comment type="similarity">
    <text evidence="2">Belongs to the GSP J family.</text>
</comment>
<dbReference type="SUPFAM" id="SSF54523">
    <property type="entry name" value="Pili subunits"/>
    <property type="match status" value="1"/>
</dbReference>
<evidence type="ECO:0000256" key="3">
    <source>
        <dbReference type="ARBA" id="ARBA00021539"/>
    </source>
</evidence>
<dbReference type="RefSeq" id="WP_021783692.1">
    <property type="nucleotide sequence ID" value="NZ_KK214945.1"/>
</dbReference>
<dbReference type="NCBIfam" id="TIGR01711">
    <property type="entry name" value="gspJ"/>
    <property type="match status" value="1"/>
</dbReference>
<evidence type="ECO:0000256" key="8">
    <source>
        <dbReference type="ARBA" id="ARBA00022989"/>
    </source>
</evidence>
<evidence type="ECO:0000256" key="6">
    <source>
        <dbReference type="ARBA" id="ARBA00022519"/>
    </source>
</evidence>
<dbReference type="InterPro" id="IPR010055">
    <property type="entry name" value="T2SS_protein-GspJ"/>
</dbReference>
<keyword evidence="5" id="KW-0488">Methylation</keyword>
<accession>A0A2N1IRB0</accession>
<protein>
    <recommendedName>
        <fullName evidence="3">Type II secretion system protein J</fullName>
    </recommendedName>
</protein>
<dbReference type="Pfam" id="PF07963">
    <property type="entry name" value="N_methyl"/>
    <property type="match status" value="1"/>
</dbReference>
<evidence type="ECO:0000256" key="2">
    <source>
        <dbReference type="ARBA" id="ARBA00011084"/>
    </source>
</evidence>
<keyword evidence="6" id="KW-0997">Cell inner membrane</keyword>
<organism evidence="10 11">
    <name type="scientific">Pseudomonas monteilii</name>
    <dbReference type="NCBI Taxonomy" id="76759"/>
    <lineage>
        <taxon>Bacteria</taxon>
        <taxon>Pseudomonadati</taxon>
        <taxon>Pseudomonadota</taxon>
        <taxon>Gammaproteobacteria</taxon>
        <taxon>Pseudomonadales</taxon>
        <taxon>Pseudomonadaceae</taxon>
        <taxon>Pseudomonas</taxon>
    </lineage>
</organism>
<evidence type="ECO:0000256" key="4">
    <source>
        <dbReference type="ARBA" id="ARBA00022475"/>
    </source>
</evidence>
<dbReference type="InterPro" id="IPR051621">
    <property type="entry name" value="T2SS_protein_J"/>
</dbReference>
<dbReference type="GO" id="GO:0015628">
    <property type="term" value="P:protein secretion by the type II secretion system"/>
    <property type="evidence" value="ECO:0007669"/>
    <property type="project" value="InterPro"/>
</dbReference>
<dbReference type="EMBL" id="PJCG01000022">
    <property type="protein sequence ID" value="PKI22103.1"/>
    <property type="molecule type" value="Genomic_DNA"/>
</dbReference>
<keyword evidence="4" id="KW-1003">Cell membrane</keyword>
<dbReference type="AlphaFoldDB" id="A0A2N1IRB0"/>
<reference evidence="10 11" key="1">
    <citation type="submission" date="2017-12" db="EMBL/GenBank/DDBJ databases">
        <title>Isolation and characterization of an aerobic denitrifying Pseudomonas monteilii CY06 from aquaculture ponds.</title>
        <authorList>
            <person name="Ma Q."/>
            <person name="Cai Y."/>
            <person name="He Z."/>
        </authorList>
    </citation>
    <scope>NUCLEOTIDE SEQUENCE [LARGE SCALE GENOMIC DNA]</scope>
    <source>
        <strain evidence="10 11">CY06</strain>
    </source>
</reference>
<comment type="subcellular location">
    <subcellularLocation>
        <location evidence="1">Cell inner membrane</location>
        <topology evidence="1">Single-pass membrane protein</topology>
    </subcellularLocation>
</comment>
<keyword evidence="7" id="KW-0812">Transmembrane</keyword>
<dbReference type="Pfam" id="PF11612">
    <property type="entry name" value="T2SSJ"/>
    <property type="match status" value="1"/>
</dbReference>
<sequence length="197" mass="21900">MLCHESKTAGRQRGFTLLELLLAIAVFALLAQGTSQLVAAVLQTDTVRQPQAAELRALGRAMSVMQRDALQGYWHAGKAKGSGHGVTLEKHRVSWVLGAERDSQPLPRSDLRVVEYWLAEGVLWRQRRGLENGQGQPQRLLEGVVELRWRMHAAGVGWQPEWPSAHTRQPPQALEVMLSTKRLQAIRRVLPLAGGTL</sequence>
<dbReference type="NCBIfam" id="TIGR02532">
    <property type="entry name" value="IV_pilin_GFxxxE"/>
    <property type="match status" value="1"/>
</dbReference>
<evidence type="ECO:0000313" key="10">
    <source>
        <dbReference type="EMBL" id="PKI22103.1"/>
    </source>
</evidence>
<evidence type="ECO:0000256" key="1">
    <source>
        <dbReference type="ARBA" id="ARBA00004377"/>
    </source>
</evidence>
<gene>
    <name evidence="10" type="primary">gspJ</name>
    <name evidence="10" type="ORF">CXB65_14590</name>
</gene>
<dbReference type="PANTHER" id="PTHR39583:SF2">
    <property type="entry name" value="TYPE II SECRETION SYSTEM PROTEIN J"/>
    <property type="match status" value="1"/>
</dbReference>
<dbReference type="InterPro" id="IPR012902">
    <property type="entry name" value="N_methyl_site"/>
</dbReference>
<evidence type="ECO:0000313" key="11">
    <source>
        <dbReference type="Proteomes" id="UP000233399"/>
    </source>
</evidence>
<evidence type="ECO:0000256" key="7">
    <source>
        <dbReference type="ARBA" id="ARBA00022692"/>
    </source>
</evidence>
<keyword evidence="9" id="KW-0472">Membrane</keyword>
<dbReference type="Proteomes" id="UP000233399">
    <property type="component" value="Unassembled WGS sequence"/>
</dbReference>
<name>A0A2N1IRB0_9PSED</name>
<dbReference type="GO" id="GO:0005886">
    <property type="term" value="C:plasma membrane"/>
    <property type="evidence" value="ECO:0007669"/>
    <property type="project" value="UniProtKB-SubCell"/>
</dbReference>
<dbReference type="Gene3D" id="2.10.70.20">
    <property type="entry name" value="gspk-gspi-gspj complex like domains"/>
    <property type="match status" value="1"/>
</dbReference>
<evidence type="ECO:0000256" key="5">
    <source>
        <dbReference type="ARBA" id="ARBA00022481"/>
    </source>
</evidence>
<keyword evidence="8" id="KW-1133">Transmembrane helix</keyword>
<comment type="caution">
    <text evidence="10">The sequence shown here is derived from an EMBL/GenBank/DDBJ whole genome shotgun (WGS) entry which is preliminary data.</text>
</comment>
<dbReference type="InterPro" id="IPR045584">
    <property type="entry name" value="Pilin-like"/>
</dbReference>